<evidence type="ECO:0000313" key="5">
    <source>
        <dbReference type="EMBL" id="KAK5075850.1"/>
    </source>
</evidence>
<dbReference type="PANTHER" id="PTHR21540">
    <property type="entry name" value="RING FINGER AND SWIM DOMAIN-CONTAINING PROTEIN 2"/>
    <property type="match status" value="1"/>
</dbReference>
<accession>A0ABR0JWK5</accession>
<gene>
    <name evidence="5" type="ORF">LTR24_009828</name>
</gene>
<name>A0ABR0JWK5_9EURO</name>
<protein>
    <submittedName>
        <fullName evidence="5">Uncharacterized protein</fullName>
    </submittedName>
</protein>
<feature type="compositionally biased region" description="Low complexity" evidence="2">
    <location>
        <begin position="38"/>
        <end position="51"/>
    </location>
</feature>
<dbReference type="InterPro" id="IPR001841">
    <property type="entry name" value="Znf_RING"/>
</dbReference>
<feature type="region of interest" description="Disordered" evidence="2">
    <location>
        <begin position="1"/>
        <end position="83"/>
    </location>
</feature>
<dbReference type="Pfam" id="PF13639">
    <property type="entry name" value="zf-RING_2"/>
    <property type="match status" value="1"/>
</dbReference>
<dbReference type="InterPro" id="IPR039903">
    <property type="entry name" value="Zswim2"/>
</dbReference>
<keyword evidence="6" id="KW-1185">Reference proteome</keyword>
<keyword evidence="1" id="KW-0479">Metal-binding</keyword>
<evidence type="ECO:0000256" key="1">
    <source>
        <dbReference type="PROSITE-ProRule" id="PRU00175"/>
    </source>
</evidence>
<organism evidence="5 6">
    <name type="scientific">Lithohypha guttulata</name>
    <dbReference type="NCBI Taxonomy" id="1690604"/>
    <lineage>
        <taxon>Eukaryota</taxon>
        <taxon>Fungi</taxon>
        <taxon>Dikarya</taxon>
        <taxon>Ascomycota</taxon>
        <taxon>Pezizomycotina</taxon>
        <taxon>Eurotiomycetes</taxon>
        <taxon>Chaetothyriomycetidae</taxon>
        <taxon>Chaetothyriales</taxon>
        <taxon>Trichomeriaceae</taxon>
        <taxon>Lithohypha</taxon>
    </lineage>
</organism>
<dbReference type="Proteomes" id="UP001345013">
    <property type="component" value="Unassembled WGS sequence"/>
</dbReference>
<dbReference type="PROSITE" id="PS50966">
    <property type="entry name" value="ZF_SWIM"/>
    <property type="match status" value="1"/>
</dbReference>
<dbReference type="InterPro" id="IPR013083">
    <property type="entry name" value="Znf_RING/FYVE/PHD"/>
</dbReference>
<dbReference type="Gene3D" id="3.30.40.10">
    <property type="entry name" value="Zinc/RING finger domain, C3HC4 (zinc finger)"/>
    <property type="match status" value="1"/>
</dbReference>
<evidence type="ECO:0000259" key="3">
    <source>
        <dbReference type="PROSITE" id="PS50089"/>
    </source>
</evidence>
<dbReference type="CDD" id="cd16494">
    <property type="entry name" value="RING-CH-C4HC3_ZSWM2"/>
    <property type="match status" value="1"/>
</dbReference>
<evidence type="ECO:0000256" key="2">
    <source>
        <dbReference type="SAM" id="MobiDB-lite"/>
    </source>
</evidence>
<keyword evidence="1" id="KW-0862">Zinc</keyword>
<feature type="domain" description="SWIM-type" evidence="4">
    <location>
        <begin position="138"/>
        <end position="170"/>
    </location>
</feature>
<feature type="domain" description="RING-type" evidence="3">
    <location>
        <begin position="219"/>
        <end position="267"/>
    </location>
</feature>
<evidence type="ECO:0000313" key="6">
    <source>
        <dbReference type="Proteomes" id="UP001345013"/>
    </source>
</evidence>
<comment type="caution">
    <text evidence="5">The sequence shown here is derived from an EMBL/GenBank/DDBJ whole genome shotgun (WGS) entry which is preliminary data.</text>
</comment>
<dbReference type="PANTHER" id="PTHR21540:SF0">
    <property type="entry name" value="PHD FAMILY PROTEIN"/>
    <property type="match status" value="1"/>
</dbReference>
<dbReference type="InterPro" id="IPR007527">
    <property type="entry name" value="Znf_SWIM"/>
</dbReference>
<keyword evidence="1" id="KW-0863">Zinc-finger</keyword>
<feature type="compositionally biased region" description="Basic and acidic residues" evidence="2">
    <location>
        <begin position="21"/>
        <end position="33"/>
    </location>
</feature>
<proteinExistence type="predicted"/>
<dbReference type="EMBL" id="JAVRRG010000240">
    <property type="protein sequence ID" value="KAK5075850.1"/>
    <property type="molecule type" value="Genomic_DNA"/>
</dbReference>
<sequence>MAGRSTRSRPSTAKTPTKKSVKAEPNKSPHFDHSNVYSPPSKTTVKTPPSSSKKRKLVDLTQDDEDEAATTKSSGKKPKKEQVEKRLKTFRAKAPQSFLQKLERAQTQRMVVIGRTRSGEGSDLQEDIDVVGTTGNIYTVTIGRLPSCTCPDHQKGNECKHKVYALSTVLRAPYELQYQRAFLTGEVQEILSGAPSIPDATGDAEEDNDGKRKPIEGECPICYMDYDPGNNELVWCKAACGNNMHKECFEQWAASQRGQEVRCVYCRTPWQMDKGDLDAIKRGGEESDDGYINVANQFGLNRARDYSTYHQPWARRTFGYGW</sequence>
<dbReference type="SUPFAM" id="SSF57850">
    <property type="entry name" value="RING/U-box"/>
    <property type="match status" value="1"/>
</dbReference>
<dbReference type="PROSITE" id="PS50089">
    <property type="entry name" value="ZF_RING_2"/>
    <property type="match status" value="1"/>
</dbReference>
<reference evidence="5 6" key="1">
    <citation type="submission" date="2023-08" db="EMBL/GenBank/DDBJ databases">
        <title>Black Yeasts Isolated from many extreme environments.</title>
        <authorList>
            <person name="Coleine C."/>
            <person name="Stajich J.E."/>
            <person name="Selbmann L."/>
        </authorList>
    </citation>
    <scope>NUCLEOTIDE SEQUENCE [LARGE SCALE GENOMIC DNA]</scope>
    <source>
        <strain evidence="5 6">CCFEE 5885</strain>
    </source>
</reference>
<evidence type="ECO:0000259" key="4">
    <source>
        <dbReference type="PROSITE" id="PS50966"/>
    </source>
</evidence>